<keyword evidence="1" id="KW-0812">Transmembrane</keyword>
<organism evidence="2 3">
    <name type="scientific">Mycetocola lacteus</name>
    <dbReference type="NCBI Taxonomy" id="76637"/>
    <lineage>
        <taxon>Bacteria</taxon>
        <taxon>Bacillati</taxon>
        <taxon>Actinomycetota</taxon>
        <taxon>Actinomycetes</taxon>
        <taxon>Micrococcales</taxon>
        <taxon>Microbacteriaceae</taxon>
        <taxon>Mycetocola</taxon>
    </lineage>
</organism>
<protein>
    <submittedName>
        <fullName evidence="2">Uncharacterized protein</fullName>
    </submittedName>
</protein>
<accession>A0A3L7AQM1</accession>
<keyword evidence="1" id="KW-1133">Transmembrane helix</keyword>
<keyword evidence="1" id="KW-0472">Membrane</keyword>
<evidence type="ECO:0000256" key="1">
    <source>
        <dbReference type="SAM" id="Phobius"/>
    </source>
</evidence>
<sequence length="183" mass="19130">MTAVMPDAQIGPGNGGLGIPPAPPASGNRALLFILLGAGLALILAVVGGIFGGRALGAATAMRADAARVDAVISKFDGVRDYKLYDLNRDDDEKGEGLLRKALRETGVSPDLIESYYEYGSEANIYVSLDSAQMSQGECRNVAGSLLYLMVVRGHPLASVEIESSDARVSCSTRAPLDVTSIN</sequence>
<name>A0A3L7AQM1_9MICO</name>
<gene>
    <name evidence="2" type="ORF">D9V34_11665</name>
</gene>
<feature type="transmembrane region" description="Helical" evidence="1">
    <location>
        <begin position="30"/>
        <end position="53"/>
    </location>
</feature>
<reference evidence="2 3" key="1">
    <citation type="submission" date="2018-10" db="EMBL/GenBank/DDBJ databases">
        <authorList>
            <person name="Li J."/>
        </authorList>
    </citation>
    <scope>NUCLEOTIDE SEQUENCE [LARGE SCALE GENOMIC DNA]</scope>
    <source>
        <strain evidence="2 3">JCM 11654</strain>
    </source>
</reference>
<proteinExistence type="predicted"/>
<dbReference type="EMBL" id="RCUY01000009">
    <property type="protein sequence ID" value="RLP82424.1"/>
    <property type="molecule type" value="Genomic_DNA"/>
</dbReference>
<evidence type="ECO:0000313" key="3">
    <source>
        <dbReference type="Proteomes" id="UP000269438"/>
    </source>
</evidence>
<dbReference type="AlphaFoldDB" id="A0A3L7AQM1"/>
<dbReference type="OrthoDB" id="9982010at2"/>
<dbReference type="Proteomes" id="UP000269438">
    <property type="component" value="Unassembled WGS sequence"/>
</dbReference>
<keyword evidence="3" id="KW-1185">Reference proteome</keyword>
<comment type="caution">
    <text evidence="2">The sequence shown here is derived from an EMBL/GenBank/DDBJ whole genome shotgun (WGS) entry which is preliminary data.</text>
</comment>
<evidence type="ECO:0000313" key="2">
    <source>
        <dbReference type="EMBL" id="RLP82424.1"/>
    </source>
</evidence>